<feature type="domain" description="Protein kinase" evidence="1">
    <location>
        <begin position="1"/>
        <end position="63"/>
    </location>
</feature>
<dbReference type="STRING" id="667725.A0A0L0EYU2"/>
<protein>
    <recommendedName>
        <fullName evidence="1">Protein kinase domain-containing protein</fullName>
    </recommendedName>
</protein>
<dbReference type="OrthoDB" id="3638488at2759"/>
<dbReference type="eggNOG" id="KOG0605">
    <property type="taxonomic scope" value="Eukaryota"/>
</dbReference>
<dbReference type="GO" id="GO:0005524">
    <property type="term" value="F:ATP binding"/>
    <property type="evidence" value="ECO:0007669"/>
    <property type="project" value="InterPro"/>
</dbReference>
<feature type="non-terminal residue" evidence="2">
    <location>
        <position position="1"/>
    </location>
</feature>
<dbReference type="PROSITE" id="PS50011">
    <property type="entry name" value="PROTEIN_KINASE_DOM"/>
    <property type="match status" value="1"/>
</dbReference>
<dbReference type="InterPro" id="IPR000719">
    <property type="entry name" value="Prot_kinase_dom"/>
</dbReference>
<dbReference type="EMBL" id="KQ253887">
    <property type="protein sequence ID" value="KNC69655.1"/>
    <property type="molecule type" value="Genomic_DNA"/>
</dbReference>
<dbReference type="GeneID" id="25918334"/>
<keyword evidence="3" id="KW-1185">Reference proteome</keyword>
<gene>
    <name evidence="2" type="ORF">SARC_17830</name>
</gene>
<dbReference type="InterPro" id="IPR011009">
    <property type="entry name" value="Kinase-like_dom_sf"/>
</dbReference>
<dbReference type="GO" id="GO:0004672">
    <property type="term" value="F:protein kinase activity"/>
    <property type="evidence" value="ECO:0007669"/>
    <property type="project" value="InterPro"/>
</dbReference>
<reference evidence="2 3" key="1">
    <citation type="submission" date="2011-02" db="EMBL/GenBank/DDBJ databases">
        <title>The Genome Sequence of Sphaeroforma arctica JP610.</title>
        <authorList>
            <consortium name="The Broad Institute Genome Sequencing Platform"/>
            <person name="Russ C."/>
            <person name="Cuomo C."/>
            <person name="Young S.K."/>
            <person name="Zeng Q."/>
            <person name="Gargeya S."/>
            <person name="Alvarado L."/>
            <person name="Berlin A."/>
            <person name="Chapman S.B."/>
            <person name="Chen Z."/>
            <person name="Freedman E."/>
            <person name="Gellesch M."/>
            <person name="Goldberg J."/>
            <person name="Griggs A."/>
            <person name="Gujja S."/>
            <person name="Heilman E."/>
            <person name="Heiman D."/>
            <person name="Howarth C."/>
            <person name="Mehta T."/>
            <person name="Neiman D."/>
            <person name="Pearson M."/>
            <person name="Roberts A."/>
            <person name="Saif S."/>
            <person name="Shea T."/>
            <person name="Shenoy N."/>
            <person name="Sisk P."/>
            <person name="Stolte C."/>
            <person name="Sykes S."/>
            <person name="White J."/>
            <person name="Yandava C."/>
            <person name="Burger G."/>
            <person name="Gray M.W."/>
            <person name="Holland P.W.H."/>
            <person name="King N."/>
            <person name="Lang F.B.F."/>
            <person name="Roger A.J."/>
            <person name="Ruiz-Trillo I."/>
            <person name="Haas B."/>
            <person name="Nusbaum C."/>
            <person name="Birren B."/>
        </authorList>
    </citation>
    <scope>NUCLEOTIDE SEQUENCE [LARGE SCALE GENOMIC DNA]</scope>
    <source>
        <strain evidence="2 3">JP610</strain>
    </source>
</reference>
<organism evidence="2 3">
    <name type="scientific">Sphaeroforma arctica JP610</name>
    <dbReference type="NCBI Taxonomy" id="667725"/>
    <lineage>
        <taxon>Eukaryota</taxon>
        <taxon>Ichthyosporea</taxon>
        <taxon>Ichthyophonida</taxon>
        <taxon>Sphaeroforma</taxon>
    </lineage>
</organism>
<dbReference type="RefSeq" id="XP_014143557.1">
    <property type="nucleotide sequence ID" value="XM_014288082.1"/>
</dbReference>
<evidence type="ECO:0000313" key="3">
    <source>
        <dbReference type="Proteomes" id="UP000054560"/>
    </source>
</evidence>
<dbReference type="SUPFAM" id="SSF56112">
    <property type="entry name" value="Protein kinase-like (PK-like)"/>
    <property type="match status" value="1"/>
</dbReference>
<dbReference type="Gene3D" id="1.10.510.10">
    <property type="entry name" value="Transferase(Phosphotransferase) domain 1"/>
    <property type="match status" value="1"/>
</dbReference>
<accession>A0A0L0EYU2</accession>
<sequence length="63" mass="6820">DIKPDNILIDATGHIKLSDFGLCTGMKKSHQSSYYKNLTNGKGTASSKDGHHANLDFRCVVAV</sequence>
<evidence type="ECO:0000259" key="1">
    <source>
        <dbReference type="PROSITE" id="PS50011"/>
    </source>
</evidence>
<dbReference type="Proteomes" id="UP000054560">
    <property type="component" value="Unassembled WGS sequence"/>
</dbReference>
<evidence type="ECO:0000313" key="2">
    <source>
        <dbReference type="EMBL" id="KNC69655.1"/>
    </source>
</evidence>
<dbReference type="Pfam" id="PF00069">
    <property type="entry name" value="Pkinase"/>
    <property type="match status" value="1"/>
</dbReference>
<proteinExistence type="predicted"/>
<name>A0A0L0EYU2_9EUKA</name>
<dbReference type="AlphaFoldDB" id="A0A0L0EYU2"/>